<name>A0A1A9W5Y0_9MUSC</name>
<dbReference type="EnsemblMetazoa" id="GBRI007403-RA">
    <property type="protein sequence ID" value="GBRI007403-PA"/>
    <property type="gene ID" value="GBRI007403"/>
</dbReference>
<organism evidence="1 2">
    <name type="scientific">Glossina brevipalpis</name>
    <dbReference type="NCBI Taxonomy" id="37001"/>
    <lineage>
        <taxon>Eukaryota</taxon>
        <taxon>Metazoa</taxon>
        <taxon>Ecdysozoa</taxon>
        <taxon>Arthropoda</taxon>
        <taxon>Hexapoda</taxon>
        <taxon>Insecta</taxon>
        <taxon>Pterygota</taxon>
        <taxon>Neoptera</taxon>
        <taxon>Endopterygota</taxon>
        <taxon>Diptera</taxon>
        <taxon>Brachycera</taxon>
        <taxon>Muscomorpha</taxon>
        <taxon>Hippoboscoidea</taxon>
        <taxon>Glossinidae</taxon>
        <taxon>Glossina</taxon>
    </lineage>
</organism>
<accession>A0A1A9W5Y0</accession>
<dbReference type="AlphaFoldDB" id="A0A1A9W5Y0"/>
<reference evidence="2" key="1">
    <citation type="submission" date="2014-03" db="EMBL/GenBank/DDBJ databases">
        <authorList>
            <person name="Aksoy S."/>
            <person name="Warren W."/>
            <person name="Wilson R.K."/>
        </authorList>
    </citation>
    <scope>NUCLEOTIDE SEQUENCE [LARGE SCALE GENOMIC DNA]</scope>
    <source>
        <strain evidence="2">IAEA</strain>
    </source>
</reference>
<proteinExistence type="predicted"/>
<protein>
    <submittedName>
        <fullName evidence="1">Uncharacterized protein</fullName>
    </submittedName>
</protein>
<evidence type="ECO:0000313" key="2">
    <source>
        <dbReference type="Proteomes" id="UP000091820"/>
    </source>
</evidence>
<dbReference type="VEuPathDB" id="VectorBase:GBRI007403"/>
<evidence type="ECO:0000313" key="1">
    <source>
        <dbReference type="EnsemblMetazoa" id="GBRI007403-PA"/>
    </source>
</evidence>
<sequence>MFECVHETNSIKIENVMEQNNRNNYQYRYWTVNVPTHATYYSSLTDSRYDMKKFYMLTIEIPSEILYKYWLIKFTMLHSE</sequence>
<reference evidence="1" key="2">
    <citation type="submission" date="2020-05" db="UniProtKB">
        <authorList>
            <consortium name="EnsemblMetazoa"/>
        </authorList>
    </citation>
    <scope>IDENTIFICATION</scope>
    <source>
        <strain evidence="1">IAEA</strain>
    </source>
</reference>
<dbReference type="Proteomes" id="UP000091820">
    <property type="component" value="Unassembled WGS sequence"/>
</dbReference>
<keyword evidence="2" id="KW-1185">Reference proteome</keyword>